<organism evidence="1 2">
    <name type="scientific">Candidatus Collierbacteria bacterium GW2011_GWC2_44_18</name>
    <dbReference type="NCBI Taxonomy" id="1618392"/>
    <lineage>
        <taxon>Bacteria</taxon>
        <taxon>Candidatus Collieribacteriota</taxon>
    </lineage>
</organism>
<accession>A0A0G1KLL9</accession>
<dbReference type="InterPro" id="IPR029058">
    <property type="entry name" value="AB_hydrolase_fold"/>
</dbReference>
<evidence type="ECO:0000313" key="1">
    <source>
        <dbReference type="EMBL" id="KKT48844.1"/>
    </source>
</evidence>
<dbReference type="Proteomes" id="UP000034172">
    <property type="component" value="Unassembled WGS sequence"/>
</dbReference>
<dbReference type="EMBL" id="LCIE01000017">
    <property type="protein sequence ID" value="KKT48844.1"/>
    <property type="molecule type" value="Genomic_DNA"/>
</dbReference>
<protein>
    <recommendedName>
        <fullName evidence="3">Alpha/beta hydrolase</fullName>
    </recommendedName>
</protein>
<evidence type="ECO:0000313" key="2">
    <source>
        <dbReference type="Proteomes" id="UP000034172"/>
    </source>
</evidence>
<dbReference type="SUPFAM" id="SSF53474">
    <property type="entry name" value="alpha/beta-Hydrolases"/>
    <property type="match status" value="1"/>
</dbReference>
<evidence type="ECO:0008006" key="3">
    <source>
        <dbReference type="Google" id="ProtNLM"/>
    </source>
</evidence>
<proteinExistence type="predicted"/>
<comment type="caution">
    <text evidence="1">The sequence shown here is derived from an EMBL/GenBank/DDBJ whole genome shotgun (WGS) entry which is preliminary data.</text>
</comment>
<sequence>MRQKHFVIFVPGLGDDSRGLEFLSNHWLKHGFTPKIISFGWLDGKKFQPKLEGLLTLIDTLSQQGCLVSLVGTSAGGSAVLNAFLKRKNQIHRVINICGRLRTGPITGLRSFSSKTSTSPAFAESIKLFENREHLLSRTDRKKIMTMRPAFGDELVPPNTVSIAGSSNITLPTVEHILSIALSLTLFSQILFSFLHSE</sequence>
<dbReference type="STRING" id="1618392.UW41_C0017G0007"/>
<name>A0A0G1KLL9_9BACT</name>
<dbReference type="AlphaFoldDB" id="A0A0G1KLL9"/>
<gene>
    <name evidence="1" type="ORF">UW41_C0017G0007</name>
</gene>
<dbReference type="Gene3D" id="3.40.50.1820">
    <property type="entry name" value="alpha/beta hydrolase"/>
    <property type="match status" value="1"/>
</dbReference>
<reference evidence="1 2" key="1">
    <citation type="journal article" date="2015" name="Nature">
        <title>rRNA introns, odd ribosomes, and small enigmatic genomes across a large radiation of phyla.</title>
        <authorList>
            <person name="Brown C.T."/>
            <person name="Hug L.A."/>
            <person name="Thomas B.C."/>
            <person name="Sharon I."/>
            <person name="Castelle C.J."/>
            <person name="Singh A."/>
            <person name="Wilkins M.J."/>
            <person name="Williams K.H."/>
            <person name="Banfield J.F."/>
        </authorList>
    </citation>
    <scope>NUCLEOTIDE SEQUENCE [LARGE SCALE GENOMIC DNA]</scope>
</reference>